<keyword evidence="2" id="KW-0479">Metal-binding</keyword>
<evidence type="ECO:0000313" key="5">
    <source>
        <dbReference type="EMBL" id="MFD2707125.1"/>
    </source>
</evidence>
<dbReference type="InterPro" id="IPR036291">
    <property type="entry name" value="NAD(P)-bd_dom_sf"/>
</dbReference>
<reference evidence="6" key="1">
    <citation type="journal article" date="2019" name="Int. J. Syst. Evol. Microbiol.">
        <title>The Global Catalogue of Microorganisms (GCM) 10K type strain sequencing project: providing services to taxonomists for standard genome sequencing and annotation.</title>
        <authorList>
            <consortium name="The Broad Institute Genomics Platform"/>
            <consortium name="The Broad Institute Genome Sequencing Center for Infectious Disease"/>
            <person name="Wu L."/>
            <person name="Ma J."/>
        </authorList>
    </citation>
    <scope>NUCLEOTIDE SEQUENCE [LARGE SCALE GENOMIC DNA]</scope>
    <source>
        <strain evidence="6">KCTC 33792</strain>
    </source>
</reference>
<gene>
    <name evidence="5" type="ORF">ACFSUB_16840</name>
</gene>
<dbReference type="InterPro" id="IPR011032">
    <property type="entry name" value="GroES-like_sf"/>
</dbReference>
<dbReference type="SUPFAM" id="SSF51735">
    <property type="entry name" value="NAD(P)-binding Rossmann-fold domains"/>
    <property type="match status" value="1"/>
</dbReference>
<comment type="cofactor">
    <cofactor evidence="1">
        <name>Zn(2+)</name>
        <dbReference type="ChEBI" id="CHEBI:29105"/>
    </cofactor>
</comment>
<dbReference type="InterPro" id="IPR013154">
    <property type="entry name" value="ADH-like_N"/>
</dbReference>
<proteinExistence type="predicted"/>
<dbReference type="Pfam" id="PF00107">
    <property type="entry name" value="ADH_zinc_N"/>
    <property type="match status" value="1"/>
</dbReference>
<keyword evidence="3" id="KW-0862">Zinc</keyword>
<dbReference type="Gene3D" id="3.90.180.10">
    <property type="entry name" value="Medium-chain alcohol dehydrogenases, catalytic domain"/>
    <property type="match status" value="1"/>
</dbReference>
<evidence type="ECO:0000256" key="2">
    <source>
        <dbReference type="ARBA" id="ARBA00022723"/>
    </source>
</evidence>
<organism evidence="5 6">
    <name type="scientific">Salibacterium lacus</name>
    <dbReference type="NCBI Taxonomy" id="1898109"/>
    <lineage>
        <taxon>Bacteria</taxon>
        <taxon>Bacillati</taxon>
        <taxon>Bacillota</taxon>
        <taxon>Bacilli</taxon>
        <taxon>Bacillales</taxon>
        <taxon>Bacillaceae</taxon>
    </lineage>
</organism>
<dbReference type="Gene3D" id="3.40.50.720">
    <property type="entry name" value="NAD(P)-binding Rossmann-like Domain"/>
    <property type="match status" value="1"/>
</dbReference>
<dbReference type="Pfam" id="PF08240">
    <property type="entry name" value="ADH_N"/>
    <property type="match status" value="1"/>
</dbReference>
<keyword evidence="6" id="KW-1185">Reference proteome</keyword>
<dbReference type="Proteomes" id="UP001597520">
    <property type="component" value="Unassembled WGS sequence"/>
</dbReference>
<dbReference type="RefSeq" id="WP_380714445.1">
    <property type="nucleotide sequence ID" value="NZ_JBHUML010000006.1"/>
</dbReference>
<dbReference type="SMART" id="SM00829">
    <property type="entry name" value="PKS_ER"/>
    <property type="match status" value="1"/>
</dbReference>
<dbReference type="PANTHER" id="PTHR42813">
    <property type="entry name" value="ZINC-TYPE ALCOHOL DEHYDROGENASE-LIKE"/>
    <property type="match status" value="1"/>
</dbReference>
<evidence type="ECO:0000313" key="6">
    <source>
        <dbReference type="Proteomes" id="UP001597520"/>
    </source>
</evidence>
<evidence type="ECO:0000256" key="3">
    <source>
        <dbReference type="ARBA" id="ARBA00022833"/>
    </source>
</evidence>
<dbReference type="InterPro" id="IPR013149">
    <property type="entry name" value="ADH-like_C"/>
</dbReference>
<dbReference type="PANTHER" id="PTHR42813:SF2">
    <property type="entry name" value="DEHYDROGENASE, ZINC-CONTAINING, PUTATIVE (AFU_ORTHOLOGUE AFUA_2G02810)-RELATED"/>
    <property type="match status" value="1"/>
</dbReference>
<protein>
    <submittedName>
        <fullName evidence="5">Alcohol dehydrogenase catalytic domain-containing protein</fullName>
    </submittedName>
</protein>
<name>A0ABW5T511_9BACI</name>
<evidence type="ECO:0000259" key="4">
    <source>
        <dbReference type="SMART" id="SM00829"/>
    </source>
</evidence>
<accession>A0ABW5T511</accession>
<comment type="caution">
    <text evidence="5">The sequence shown here is derived from an EMBL/GenBank/DDBJ whole genome shotgun (WGS) entry which is preliminary data.</text>
</comment>
<dbReference type="InterPro" id="IPR020843">
    <property type="entry name" value="ER"/>
</dbReference>
<dbReference type="EMBL" id="JBHUML010000006">
    <property type="protein sequence ID" value="MFD2707125.1"/>
    <property type="molecule type" value="Genomic_DNA"/>
</dbReference>
<dbReference type="SUPFAM" id="SSF50129">
    <property type="entry name" value="GroES-like"/>
    <property type="match status" value="1"/>
</dbReference>
<evidence type="ECO:0000256" key="1">
    <source>
        <dbReference type="ARBA" id="ARBA00001947"/>
    </source>
</evidence>
<feature type="domain" description="Enoyl reductase (ER)" evidence="4">
    <location>
        <begin position="10"/>
        <end position="341"/>
    </location>
</feature>
<sequence length="343" mass="36588">MKTNKMYEAGDVRVEDVPVPRVQQPTDSVLKVVASCICGTDLHPYHNMESHEHGEGAAMGHEVLGRIEELGEDVTGFEKGDLVVVPFFYADNTCPHCQEGWTTSCVNGGFMSGGQAEYVHVPQAQGSMFKLPDEIEDDSPLIPSLLTLSDVYGTGYHAAVMGGVNENTTVTVIGDGAVGLLAVLSAKKLGAEKIILMGRHKERTDLGVEFGATDVVAERGEEGIAKVRELTNGEGTHVVLECVGLMPAFEMSAGVVRSGGVISRVGAPQYNDAPVGASFFGRNITLTGGPAPTRAYMDELLPDILNGTLNPGRVFDVTMGLDDVPEGYRAMDNREALKVLIRP</sequence>